<evidence type="ECO:0000256" key="1">
    <source>
        <dbReference type="SAM" id="MobiDB-lite"/>
    </source>
</evidence>
<feature type="compositionally biased region" description="Gly residues" evidence="1">
    <location>
        <begin position="260"/>
        <end position="270"/>
    </location>
</feature>
<dbReference type="AlphaFoldDB" id="A0A167MFD0"/>
<organism evidence="3 4">
    <name type="scientific">Calocera viscosa (strain TUFC12733)</name>
    <dbReference type="NCBI Taxonomy" id="1330018"/>
    <lineage>
        <taxon>Eukaryota</taxon>
        <taxon>Fungi</taxon>
        <taxon>Dikarya</taxon>
        <taxon>Basidiomycota</taxon>
        <taxon>Agaricomycotina</taxon>
        <taxon>Dacrymycetes</taxon>
        <taxon>Dacrymycetales</taxon>
        <taxon>Dacrymycetaceae</taxon>
        <taxon>Calocera</taxon>
    </lineage>
</organism>
<protein>
    <submittedName>
        <fullName evidence="3">Uncharacterized protein</fullName>
    </submittedName>
</protein>
<dbReference type="EMBL" id="KV417283">
    <property type="protein sequence ID" value="KZO96655.1"/>
    <property type="molecule type" value="Genomic_DNA"/>
</dbReference>
<evidence type="ECO:0000256" key="2">
    <source>
        <dbReference type="SAM" id="Phobius"/>
    </source>
</evidence>
<gene>
    <name evidence="3" type="ORF">CALVIDRAFT_575428</name>
</gene>
<dbReference type="OrthoDB" id="3366144at2759"/>
<name>A0A167MFD0_CALVF</name>
<keyword evidence="4" id="KW-1185">Reference proteome</keyword>
<keyword evidence="2" id="KW-0472">Membrane</keyword>
<sequence length="317" mass="31312">MDLIISWATSLDKSQARWRDSGYYPTPSLSFPPSASRSLLDMHFLSSSLLLIALSTAGAQARPHEVSLRNFSPVAKALSLSRSPKVEVPAVFKRQTVSSDGNTLSAMASCVTTTTDPTAQSICICQEMAALSPTCESCILNYDEITPTEWAQTCSDLSTGGTGTAATTAAGSTTTGTSSGTTCASQCSSASDTMGLQTLNTCSSTDTTCLCEAAEALSSTCLDCALAAAGIGATEFEQACAASASGTAATSAAIPANTAGSGGSGAGTTSGGASPAHSPSASTTGTAKSAAGKVTVGGHGVALAGAFVVVGGLIALL</sequence>
<feature type="compositionally biased region" description="Low complexity" evidence="1">
    <location>
        <begin position="271"/>
        <end position="285"/>
    </location>
</feature>
<feature type="region of interest" description="Disordered" evidence="1">
    <location>
        <begin position="260"/>
        <end position="285"/>
    </location>
</feature>
<feature type="transmembrane region" description="Helical" evidence="2">
    <location>
        <begin position="296"/>
        <end position="316"/>
    </location>
</feature>
<reference evidence="3 4" key="1">
    <citation type="journal article" date="2016" name="Mol. Biol. Evol.">
        <title>Comparative Genomics of Early-Diverging Mushroom-Forming Fungi Provides Insights into the Origins of Lignocellulose Decay Capabilities.</title>
        <authorList>
            <person name="Nagy L.G."/>
            <person name="Riley R."/>
            <person name="Tritt A."/>
            <person name="Adam C."/>
            <person name="Daum C."/>
            <person name="Floudas D."/>
            <person name="Sun H."/>
            <person name="Yadav J.S."/>
            <person name="Pangilinan J."/>
            <person name="Larsson K.H."/>
            <person name="Matsuura K."/>
            <person name="Barry K."/>
            <person name="Labutti K."/>
            <person name="Kuo R."/>
            <person name="Ohm R.A."/>
            <person name="Bhattacharya S.S."/>
            <person name="Shirouzu T."/>
            <person name="Yoshinaga Y."/>
            <person name="Martin F.M."/>
            <person name="Grigoriev I.V."/>
            <person name="Hibbett D.S."/>
        </authorList>
    </citation>
    <scope>NUCLEOTIDE SEQUENCE [LARGE SCALE GENOMIC DNA]</scope>
    <source>
        <strain evidence="3 4">TUFC12733</strain>
    </source>
</reference>
<keyword evidence="2" id="KW-1133">Transmembrane helix</keyword>
<dbReference type="Proteomes" id="UP000076738">
    <property type="component" value="Unassembled WGS sequence"/>
</dbReference>
<accession>A0A167MFD0</accession>
<evidence type="ECO:0000313" key="3">
    <source>
        <dbReference type="EMBL" id="KZO96655.1"/>
    </source>
</evidence>
<evidence type="ECO:0000313" key="4">
    <source>
        <dbReference type="Proteomes" id="UP000076738"/>
    </source>
</evidence>
<keyword evidence="2" id="KW-0812">Transmembrane</keyword>
<proteinExistence type="predicted"/>